<sequence length="304" mass="34451">MQPDSVTVEVFGVDDSHWIINGPNADRDVITLATNPKGIGDAPVTTSYKSSVYQRGATYQGKRYLKRDITFAVNIHGTDDEEWEQRDSAWRNAWDYELDAWDPDATLTKMQISTDRSTRWLWLALDRSIEFESERDPHLLRKSVVPMAVTAAQPMWEEPMKITVWESGQGSGEGFIEVSNPTDLEMAQKWVLTRGRWRIPDVSWIGKKYQRTPGGRYGNRKITLPMLGDREGGARIDLDPAKLYVRDLGGTNLIGRLGGLHFMHRIPPRTPPTLLPISVTDAPAGGARAELRQPRLWTRAWGLR</sequence>
<evidence type="ECO:0000313" key="1">
    <source>
        <dbReference type="EMBL" id="QXN90262.1"/>
    </source>
</evidence>
<keyword evidence="2" id="KW-1185">Reference proteome</keyword>
<name>A0ABX8RKV0_NOCIO</name>
<dbReference type="EMBL" id="CP078145">
    <property type="protein sequence ID" value="QXN90262.1"/>
    <property type="molecule type" value="Genomic_DNA"/>
</dbReference>
<evidence type="ECO:0008006" key="3">
    <source>
        <dbReference type="Google" id="ProtNLM"/>
    </source>
</evidence>
<accession>A0ABX8RKV0</accession>
<gene>
    <name evidence="1" type="ORF">KV110_33360</name>
</gene>
<organism evidence="1 2">
    <name type="scientific">Nocardia iowensis</name>
    <dbReference type="NCBI Taxonomy" id="204891"/>
    <lineage>
        <taxon>Bacteria</taxon>
        <taxon>Bacillati</taxon>
        <taxon>Actinomycetota</taxon>
        <taxon>Actinomycetes</taxon>
        <taxon>Mycobacteriales</taxon>
        <taxon>Nocardiaceae</taxon>
        <taxon>Nocardia</taxon>
    </lineage>
</organism>
<evidence type="ECO:0000313" key="2">
    <source>
        <dbReference type="Proteomes" id="UP000694257"/>
    </source>
</evidence>
<dbReference type="Proteomes" id="UP000694257">
    <property type="component" value="Chromosome"/>
</dbReference>
<protein>
    <recommendedName>
        <fullName evidence="3">Minor tail protein</fullName>
    </recommendedName>
</protein>
<reference evidence="1 2" key="1">
    <citation type="submission" date="2021-07" db="EMBL/GenBank/DDBJ databases">
        <title>Whole Genome Sequence of Nocardia Iowensis.</title>
        <authorList>
            <person name="Lamm A."/>
            <person name="Collins-Fairclough A.M."/>
            <person name="Bunk B."/>
            <person name="Sproer C."/>
        </authorList>
    </citation>
    <scope>NUCLEOTIDE SEQUENCE [LARGE SCALE GENOMIC DNA]</scope>
    <source>
        <strain evidence="1 2">NRRL 5646</strain>
    </source>
</reference>
<proteinExistence type="predicted"/>
<dbReference type="RefSeq" id="WP_218471134.1">
    <property type="nucleotide sequence ID" value="NZ_BAABJN010000006.1"/>
</dbReference>